<dbReference type="GO" id="GO:0006508">
    <property type="term" value="P:proteolysis"/>
    <property type="evidence" value="ECO:0007669"/>
    <property type="project" value="InterPro"/>
</dbReference>
<dbReference type="PANTHER" id="PTHR10443:SF12">
    <property type="entry name" value="DIPEPTIDASE"/>
    <property type="match status" value="1"/>
</dbReference>
<protein>
    <recommendedName>
        <fullName evidence="1">Ricin B lectin domain-containing protein</fullName>
    </recommendedName>
</protein>
<dbReference type="PROSITE" id="PS50231">
    <property type="entry name" value="RICIN_B_LECTIN"/>
    <property type="match status" value="2"/>
</dbReference>
<dbReference type="EMBL" id="CP012673">
    <property type="protein sequence ID" value="AUX44996.1"/>
    <property type="molecule type" value="Genomic_DNA"/>
</dbReference>
<dbReference type="AlphaFoldDB" id="A0A2L0F0D6"/>
<dbReference type="CDD" id="cd00161">
    <property type="entry name" value="beta-trefoil_Ricin-like"/>
    <property type="match status" value="2"/>
</dbReference>
<gene>
    <name evidence="2" type="ORF">SOCE26_064750</name>
</gene>
<dbReference type="InterPro" id="IPR032466">
    <property type="entry name" value="Metal_Hydrolase"/>
</dbReference>
<dbReference type="Gene3D" id="3.20.20.140">
    <property type="entry name" value="Metal-dependent hydrolases"/>
    <property type="match status" value="2"/>
</dbReference>
<dbReference type="InterPro" id="IPR008257">
    <property type="entry name" value="Pept_M19"/>
</dbReference>
<proteinExistence type="predicted"/>
<feature type="domain" description="Ricin B lectin" evidence="1">
    <location>
        <begin position="147"/>
        <end position="282"/>
    </location>
</feature>
<organism evidence="2 3">
    <name type="scientific">Sorangium cellulosum</name>
    <name type="common">Polyangium cellulosum</name>
    <dbReference type="NCBI Taxonomy" id="56"/>
    <lineage>
        <taxon>Bacteria</taxon>
        <taxon>Pseudomonadati</taxon>
        <taxon>Myxococcota</taxon>
        <taxon>Polyangia</taxon>
        <taxon>Polyangiales</taxon>
        <taxon>Polyangiaceae</taxon>
        <taxon>Sorangium</taxon>
    </lineage>
</organism>
<dbReference type="Pfam" id="PF01244">
    <property type="entry name" value="Peptidase_M19"/>
    <property type="match status" value="2"/>
</dbReference>
<dbReference type="Pfam" id="PF14200">
    <property type="entry name" value="RicinB_lectin_2"/>
    <property type="match status" value="3"/>
</dbReference>
<evidence type="ECO:0000313" key="2">
    <source>
        <dbReference type="EMBL" id="AUX44996.1"/>
    </source>
</evidence>
<dbReference type="SMART" id="SM00458">
    <property type="entry name" value="RICIN"/>
    <property type="match status" value="2"/>
</dbReference>
<reference evidence="2 3" key="1">
    <citation type="submission" date="2015-09" db="EMBL/GenBank/DDBJ databases">
        <title>Sorangium comparison.</title>
        <authorList>
            <person name="Zaburannyi N."/>
            <person name="Bunk B."/>
            <person name="Overmann J."/>
            <person name="Mueller R."/>
        </authorList>
    </citation>
    <scope>NUCLEOTIDE SEQUENCE [LARGE SCALE GENOMIC DNA]</scope>
    <source>
        <strain evidence="2 3">So ce26</strain>
    </source>
</reference>
<evidence type="ECO:0000313" key="3">
    <source>
        <dbReference type="Proteomes" id="UP000238348"/>
    </source>
</evidence>
<feature type="domain" description="Ricin B lectin" evidence="1">
    <location>
        <begin position="3"/>
        <end position="140"/>
    </location>
</feature>
<dbReference type="OrthoDB" id="2479530at2"/>
<name>A0A2L0F0D6_SORCE</name>
<dbReference type="GO" id="GO:0070573">
    <property type="term" value="F:metallodipeptidase activity"/>
    <property type="evidence" value="ECO:0007669"/>
    <property type="project" value="InterPro"/>
</dbReference>
<dbReference type="Proteomes" id="UP000238348">
    <property type="component" value="Chromosome"/>
</dbReference>
<dbReference type="PANTHER" id="PTHR10443">
    <property type="entry name" value="MICROSOMAL DIPEPTIDASE"/>
    <property type="match status" value="1"/>
</dbReference>
<dbReference type="Gene3D" id="2.80.10.50">
    <property type="match status" value="5"/>
</dbReference>
<accession>A0A2L0F0D6</accession>
<dbReference type="SUPFAM" id="SSF50370">
    <property type="entry name" value="Ricin B-like lectins"/>
    <property type="match status" value="2"/>
</dbReference>
<evidence type="ECO:0000259" key="1">
    <source>
        <dbReference type="SMART" id="SM00458"/>
    </source>
</evidence>
<dbReference type="RefSeq" id="WP_159397502.1">
    <property type="nucleotide sequence ID" value="NZ_CP012673.1"/>
</dbReference>
<dbReference type="InterPro" id="IPR035992">
    <property type="entry name" value="Ricin_B-like_lectins"/>
</dbReference>
<dbReference type="SUPFAM" id="SSF51556">
    <property type="entry name" value="Metallo-dependent hydrolases"/>
    <property type="match status" value="1"/>
</dbReference>
<dbReference type="PROSITE" id="PS51365">
    <property type="entry name" value="RENAL_DIPEPTIDASE_2"/>
    <property type="match status" value="1"/>
</dbReference>
<sequence length="841" mass="92288">MPGRYFIRYEAAPRYLDVSGDNPNAGTPLQIWQRVGGPNQEWEIIKSPEDGYYYIRSNIRPGVDRYLDVRWGDTAPGTPVHIWDFNGGDAQKWRILDDNGTLVLQSRLGTYLQVESDLNADGVQVVTGPDTAGRTAWRLEPVKVIPGTYYIKTGLASRYLDVYELGSAAGTPLQIWDKVGGPNQKWEIIPVPGEDSFFIKSEMGRYLDVEWGSTAPGTPVHIWDFNGGNAQKWGIETQPDGTVALKSKLGTYLDVVSARTGNGTRVATAQGAAEPSRRWSLEPIVSPEQLHGWADLHTHPMSHLGFGKKLMHGVPDVGSLIPAGTRGCNPTDMRATTIEEALGHCNSTHGGWGTDNGCGDYIRAAILSHGLDTRFVHKTGNVHGDHEHEGYPNLPFWPHQTSVIHQQMWWSWIERAYQGGLRVMVSLAVNNELLGTIINGDPPRDDRASADLQIDEMRAFVGRHSDFMEIAFSAADLRRIVSDGKLAVILGVEVDNLGNFNTSNPSLDDVRAELRRLHNKGVRYVFPIHVVDNKLGGAAVYEDMFNYANKFSTGAPYTIASASDPTITLRMSSADWWMKPILDGVSLIPYPPAFHLFECPFPVIGCWDQFRRINDLLQPDPRTAVYDSIPGGHVNARGLTPLGELAVAEMMRMGMLIDLDHMSERSMVRTIEIAEAISPGGYPLMMGHTGIRTAEEPGSERSVSAAVAARVGRLGGMMGVGSADISPAEFIKSYNRAFEAMGGRVAGIGTDANGLEPLPRATPNLDPGEFYSGFGKSRTGNREWDYTAEGTAHYGLMWDFLRDVERQPGGGAAVVGNLYRSAEAFAQTWERAEQRAASALP</sequence>
<dbReference type="InterPro" id="IPR000772">
    <property type="entry name" value="Ricin_B_lectin"/>
</dbReference>